<dbReference type="Proteomes" id="UP000006753">
    <property type="component" value="Unassembled WGS sequence"/>
</dbReference>
<organism evidence="2 3">
    <name type="scientific">Marssonina brunnea f. sp. multigermtubi (strain MB_m1)</name>
    <name type="common">Marssonina leaf spot fungus</name>
    <dbReference type="NCBI Taxonomy" id="1072389"/>
    <lineage>
        <taxon>Eukaryota</taxon>
        <taxon>Fungi</taxon>
        <taxon>Dikarya</taxon>
        <taxon>Ascomycota</taxon>
        <taxon>Pezizomycotina</taxon>
        <taxon>Leotiomycetes</taxon>
        <taxon>Helotiales</taxon>
        <taxon>Drepanopezizaceae</taxon>
        <taxon>Drepanopeziza</taxon>
    </lineage>
</organism>
<dbReference type="AlphaFoldDB" id="K1X0G2"/>
<feature type="signal peptide" evidence="1">
    <location>
        <begin position="1"/>
        <end position="18"/>
    </location>
</feature>
<sequence length="165" mass="17336">MKLTLLAVTLATLAPCLAAPAYNASVTSLEKRQVSCRTISPAVTPVPFDPAAHRCAFHTEPSGAYPRAEEDNMLTGVPSRAINVSMADVTMGAITGYRVEGNGEGAARGARRNGVPCKFGQVSIHQVASLILDPSALLVILPWYPNKSMASIVSSAYDADSAHLL</sequence>
<reference evidence="2 3" key="1">
    <citation type="journal article" date="2012" name="BMC Genomics">
        <title>Sequencing the genome of Marssonina brunnea reveals fungus-poplar co-evolution.</title>
        <authorList>
            <person name="Zhu S."/>
            <person name="Cao Y.-Z."/>
            <person name="Jiang C."/>
            <person name="Tan B.-Y."/>
            <person name="Wang Z."/>
            <person name="Feng S."/>
            <person name="Zhang L."/>
            <person name="Su X.-H."/>
            <person name="Brejova B."/>
            <person name="Vinar T."/>
            <person name="Xu M."/>
            <person name="Wang M.-X."/>
            <person name="Zhang S.-G."/>
            <person name="Huang M.-R."/>
            <person name="Wu R."/>
            <person name="Zhou Y."/>
        </authorList>
    </citation>
    <scope>NUCLEOTIDE SEQUENCE [LARGE SCALE GENOMIC DNA]</scope>
    <source>
        <strain evidence="2 3">MB_m1</strain>
    </source>
</reference>
<accession>K1X0G2</accession>
<keyword evidence="1" id="KW-0732">Signal</keyword>
<dbReference type="KEGG" id="mbe:MBM_03470"/>
<dbReference type="HOGENOM" id="CLU_1611124_0_0_1"/>
<dbReference type="EMBL" id="JH921433">
    <property type="protein sequence ID" value="EKD18477.1"/>
    <property type="molecule type" value="Genomic_DNA"/>
</dbReference>
<dbReference type="InParanoid" id="K1X0G2"/>
<protein>
    <submittedName>
        <fullName evidence="2">Uncharacterized protein</fullName>
    </submittedName>
</protein>
<evidence type="ECO:0000256" key="1">
    <source>
        <dbReference type="SAM" id="SignalP"/>
    </source>
</evidence>
<name>K1X0G2_MARBU</name>
<evidence type="ECO:0000313" key="3">
    <source>
        <dbReference type="Proteomes" id="UP000006753"/>
    </source>
</evidence>
<evidence type="ECO:0000313" key="2">
    <source>
        <dbReference type="EMBL" id="EKD18477.1"/>
    </source>
</evidence>
<keyword evidence="3" id="KW-1185">Reference proteome</keyword>
<proteinExistence type="predicted"/>
<feature type="chain" id="PRO_5003853239" evidence="1">
    <location>
        <begin position="19"/>
        <end position="165"/>
    </location>
</feature>
<gene>
    <name evidence="2" type="ORF">MBM_03470</name>
</gene>